<feature type="domain" description="PhnB-like" evidence="1">
    <location>
        <begin position="3"/>
        <end position="115"/>
    </location>
</feature>
<dbReference type="InterPro" id="IPR029068">
    <property type="entry name" value="Glyas_Bleomycin-R_OHBP_Dase"/>
</dbReference>
<proteinExistence type="predicted"/>
<sequence>MSKISPCLWFDNNAMEAAEFYVDVFRRCGQQASIGDTLRTGPDDKLLVVDFTLAGTSYIGLNGGPHFKFNEAVSLSISCEDQQEVDAFWSALLEGGKPSQCGWLTDRFGLSWQVVPRRLMELHHDPDPARRARVMDAMMKMVKLDIAVLEAAAAG</sequence>
<dbReference type="PANTHER" id="PTHR33990:SF2">
    <property type="entry name" value="PHNB-LIKE DOMAIN-CONTAINING PROTEIN"/>
    <property type="match status" value="1"/>
</dbReference>
<accession>A0A8J3GG17</accession>
<dbReference type="InterPro" id="IPR028973">
    <property type="entry name" value="PhnB-like"/>
</dbReference>
<protein>
    <submittedName>
        <fullName evidence="2">VOC family protein</fullName>
    </submittedName>
</protein>
<dbReference type="Proteomes" id="UP000641137">
    <property type="component" value="Unassembled WGS sequence"/>
</dbReference>
<dbReference type="Pfam" id="PF06983">
    <property type="entry name" value="3-dmu-9_3-mt"/>
    <property type="match status" value="1"/>
</dbReference>
<dbReference type="AlphaFoldDB" id="A0A8J3GG17"/>
<dbReference type="Gene3D" id="3.10.180.10">
    <property type="entry name" value="2,3-Dihydroxybiphenyl 1,2-Dioxygenase, domain 1"/>
    <property type="match status" value="1"/>
</dbReference>
<comment type="caution">
    <text evidence="2">The sequence shown here is derived from an EMBL/GenBank/DDBJ whole genome shotgun (WGS) entry which is preliminary data.</text>
</comment>
<dbReference type="CDD" id="cd06588">
    <property type="entry name" value="PhnB_like"/>
    <property type="match status" value="1"/>
</dbReference>
<reference evidence="2" key="2">
    <citation type="submission" date="2020-09" db="EMBL/GenBank/DDBJ databases">
        <authorList>
            <person name="Sun Q."/>
            <person name="Kim S."/>
        </authorList>
    </citation>
    <scope>NUCLEOTIDE SEQUENCE</scope>
    <source>
        <strain evidence="2">KCTC 42097</strain>
    </source>
</reference>
<dbReference type="EMBL" id="BMZO01000005">
    <property type="protein sequence ID" value="GHC70345.1"/>
    <property type="molecule type" value="Genomic_DNA"/>
</dbReference>
<dbReference type="SUPFAM" id="SSF54593">
    <property type="entry name" value="Glyoxalase/Bleomycin resistance protein/Dihydroxybiphenyl dioxygenase"/>
    <property type="match status" value="1"/>
</dbReference>
<dbReference type="RefSeq" id="WP_189489534.1">
    <property type="nucleotide sequence ID" value="NZ_BMZO01000005.1"/>
</dbReference>
<evidence type="ECO:0000313" key="3">
    <source>
        <dbReference type="Proteomes" id="UP000641137"/>
    </source>
</evidence>
<reference evidence="2" key="1">
    <citation type="journal article" date="2014" name="Int. J. Syst. Evol. Microbiol.">
        <title>Complete genome sequence of Corynebacterium casei LMG S-19264T (=DSM 44701T), isolated from a smear-ripened cheese.</title>
        <authorList>
            <consortium name="US DOE Joint Genome Institute (JGI-PGF)"/>
            <person name="Walter F."/>
            <person name="Albersmeier A."/>
            <person name="Kalinowski J."/>
            <person name="Ruckert C."/>
        </authorList>
    </citation>
    <scope>NUCLEOTIDE SEQUENCE</scope>
    <source>
        <strain evidence="2">KCTC 42097</strain>
    </source>
</reference>
<gene>
    <name evidence="2" type="ORF">GCM10010136_16530</name>
</gene>
<dbReference type="PANTHER" id="PTHR33990">
    <property type="entry name" value="PROTEIN YJDN-RELATED"/>
    <property type="match status" value="1"/>
</dbReference>
<name>A0A8J3GG17_9HYPH</name>
<evidence type="ECO:0000259" key="1">
    <source>
        <dbReference type="Pfam" id="PF06983"/>
    </source>
</evidence>
<evidence type="ECO:0000313" key="2">
    <source>
        <dbReference type="EMBL" id="GHC70345.1"/>
    </source>
</evidence>
<dbReference type="InterPro" id="IPR009725">
    <property type="entry name" value="3_dmu_93_MTrfase"/>
</dbReference>
<organism evidence="2 3">
    <name type="scientific">Limoniibacter endophyticus</name>
    <dbReference type="NCBI Taxonomy" id="1565040"/>
    <lineage>
        <taxon>Bacteria</taxon>
        <taxon>Pseudomonadati</taxon>
        <taxon>Pseudomonadota</taxon>
        <taxon>Alphaproteobacteria</taxon>
        <taxon>Hyphomicrobiales</taxon>
        <taxon>Bartonellaceae</taxon>
        <taxon>Limoniibacter</taxon>
    </lineage>
</organism>
<keyword evidence="3" id="KW-1185">Reference proteome</keyword>
<dbReference type="PIRSF" id="PIRSF021700">
    <property type="entry name" value="3_dmu_93_MTrfase"/>
    <property type="match status" value="1"/>
</dbReference>